<name>A0A364NZR9_9PROT</name>
<proteinExistence type="predicted"/>
<protein>
    <recommendedName>
        <fullName evidence="1">CULT domain-containing protein</fullName>
    </recommendedName>
</protein>
<dbReference type="Proteomes" id="UP000251075">
    <property type="component" value="Unassembled WGS sequence"/>
</dbReference>
<feature type="domain" description="CULT" evidence="1">
    <location>
        <begin position="18"/>
        <end position="121"/>
    </location>
</feature>
<comment type="caution">
    <text evidence="2">The sequence shown here is derived from an EMBL/GenBank/DDBJ whole genome shotgun (WGS) entry which is preliminary data.</text>
</comment>
<dbReference type="InterPro" id="IPR034750">
    <property type="entry name" value="CULT"/>
</dbReference>
<accession>A0A364NZR9</accession>
<sequence>MPRDATKSEVTTTPWRDDIDYYCSRCHSLVTRGTWEMRMNGDHEHVVFNPAGLLFRILCFRDATGAAADGAASGVFTWFSGYLWRLAACRACGAHLGWRYEGAAEPRIFFGLIKDMLTTSKI</sequence>
<evidence type="ECO:0000313" key="3">
    <source>
        <dbReference type="Proteomes" id="UP000251075"/>
    </source>
</evidence>
<organism evidence="2 3">
    <name type="scientific">Paramagnetospirillum kuznetsovii</name>
    <dbReference type="NCBI Taxonomy" id="2053833"/>
    <lineage>
        <taxon>Bacteria</taxon>
        <taxon>Pseudomonadati</taxon>
        <taxon>Pseudomonadota</taxon>
        <taxon>Alphaproteobacteria</taxon>
        <taxon>Rhodospirillales</taxon>
        <taxon>Magnetospirillaceae</taxon>
        <taxon>Paramagnetospirillum</taxon>
    </lineage>
</organism>
<dbReference type="PROSITE" id="PS51788">
    <property type="entry name" value="CULT"/>
    <property type="match status" value="1"/>
</dbReference>
<reference evidence="2 3" key="1">
    <citation type="submission" date="2017-11" db="EMBL/GenBank/DDBJ databases">
        <title>Draft genome sequence of magnetotactic bacterium Magnetospirillum kuznetsovii LBB-42.</title>
        <authorList>
            <person name="Grouzdev D.S."/>
            <person name="Rysina M.S."/>
            <person name="Baslerov R.V."/>
            <person name="Koziaeva V."/>
        </authorList>
    </citation>
    <scope>NUCLEOTIDE SEQUENCE [LARGE SCALE GENOMIC DNA]</scope>
    <source>
        <strain evidence="2 3">LBB-42</strain>
    </source>
</reference>
<dbReference type="EMBL" id="PGTO01000004">
    <property type="protein sequence ID" value="RAU22581.1"/>
    <property type="molecule type" value="Genomic_DNA"/>
</dbReference>
<evidence type="ECO:0000259" key="1">
    <source>
        <dbReference type="PROSITE" id="PS51788"/>
    </source>
</evidence>
<evidence type="ECO:0000313" key="2">
    <source>
        <dbReference type="EMBL" id="RAU22581.1"/>
    </source>
</evidence>
<dbReference type="CDD" id="cd15777">
    <property type="entry name" value="CRBN_C_like"/>
    <property type="match status" value="1"/>
</dbReference>
<dbReference type="Gene3D" id="2.170.150.20">
    <property type="entry name" value="Peptide methionine sulfoxide reductase"/>
    <property type="match status" value="1"/>
</dbReference>
<dbReference type="AlphaFoldDB" id="A0A364NZR9"/>
<dbReference type="FunFam" id="2.170.150.20:FF:000007">
    <property type="entry name" value="Protein cereblon"/>
    <property type="match status" value="1"/>
</dbReference>
<gene>
    <name evidence="2" type="ORF">CU669_07805</name>
</gene>
<keyword evidence="3" id="KW-1185">Reference proteome</keyword>
<dbReference type="OrthoDB" id="6197001at2"/>